<dbReference type="FunCoup" id="A0A7J8FCI5">
    <property type="interactions" value="84"/>
</dbReference>
<gene>
    <name evidence="1" type="ORF">HJG59_018023</name>
</gene>
<evidence type="ECO:0000313" key="1">
    <source>
        <dbReference type="EMBL" id="KAF6445350.1"/>
    </source>
</evidence>
<dbReference type="Pfam" id="PF15217">
    <property type="entry name" value="TSC21"/>
    <property type="match status" value="2"/>
</dbReference>
<proteinExistence type="predicted"/>
<comment type="caution">
    <text evidence="1">The sequence shown here is derived from an EMBL/GenBank/DDBJ whole genome shotgun (WGS) entry which is preliminary data.</text>
</comment>
<dbReference type="GO" id="GO:0005737">
    <property type="term" value="C:cytoplasm"/>
    <property type="evidence" value="ECO:0007669"/>
    <property type="project" value="TreeGrafter"/>
</dbReference>
<sequence>MAGVVYPRQVPVDLDIYQTTYMVNYHPYGKHKYSRVTPQEQVKLDTQLREKEFYTLIPSPNPKLKDGYPAFKRPYMNARDLGQPGFFPSLDHGGTEKEELGFTCGPAGRPVPRALPPASAAFPCLREPAQQPAAEEGTGYLLLPGCLCPGHRALPPASAAFPCLREPAQQPAAEEATGYLLLPGCLCPGHRAAKVPVLSRWGPLLPFYQ</sequence>
<dbReference type="InParanoid" id="A0A7J8FCI5"/>
<dbReference type="Proteomes" id="UP000550707">
    <property type="component" value="Unassembled WGS sequence"/>
</dbReference>
<dbReference type="PANTHER" id="PTHR36882">
    <property type="entry name" value="TESTIS-EXPRESSED SEQUENCE 37 PROTEIN"/>
    <property type="match status" value="1"/>
</dbReference>
<protein>
    <submittedName>
        <fullName evidence="1">Testis expressed 37</fullName>
    </submittedName>
</protein>
<reference evidence="1 2" key="1">
    <citation type="journal article" date="2020" name="Nature">
        <title>Six reference-quality genomes reveal evolution of bat adaptations.</title>
        <authorList>
            <person name="Jebb D."/>
            <person name="Huang Z."/>
            <person name="Pippel M."/>
            <person name="Hughes G.M."/>
            <person name="Lavrichenko K."/>
            <person name="Devanna P."/>
            <person name="Winkler S."/>
            <person name="Jermiin L.S."/>
            <person name="Skirmuntt E.C."/>
            <person name="Katzourakis A."/>
            <person name="Burkitt-Gray L."/>
            <person name="Ray D.A."/>
            <person name="Sullivan K.A.M."/>
            <person name="Roscito J.G."/>
            <person name="Kirilenko B.M."/>
            <person name="Davalos L.M."/>
            <person name="Corthals A.P."/>
            <person name="Power M.L."/>
            <person name="Jones G."/>
            <person name="Ransome R.D."/>
            <person name="Dechmann D.K.N."/>
            <person name="Locatelli A.G."/>
            <person name="Puechmaille S.J."/>
            <person name="Fedrigo O."/>
            <person name="Jarvis E.D."/>
            <person name="Hiller M."/>
            <person name="Vernes S.C."/>
            <person name="Myers E.W."/>
            <person name="Teeling E.C."/>
        </authorList>
    </citation>
    <scope>NUCLEOTIDE SEQUENCE [LARGE SCALE GENOMIC DNA]</scope>
    <source>
        <strain evidence="1">MMolMol1</strain>
        <tissue evidence="1">Muscle</tissue>
    </source>
</reference>
<keyword evidence="2" id="KW-1185">Reference proteome</keyword>
<name>A0A7J8FCI5_MOLMO</name>
<dbReference type="InterPro" id="IPR029361">
    <property type="entry name" value="SPMIP9"/>
</dbReference>
<evidence type="ECO:0000313" key="2">
    <source>
        <dbReference type="Proteomes" id="UP000550707"/>
    </source>
</evidence>
<accession>A0A7J8FCI5</accession>
<dbReference type="AlphaFoldDB" id="A0A7J8FCI5"/>
<organism evidence="1 2">
    <name type="scientific">Molossus molossus</name>
    <name type="common">Pallas' mastiff bat</name>
    <name type="synonym">Vespertilio molossus</name>
    <dbReference type="NCBI Taxonomy" id="27622"/>
    <lineage>
        <taxon>Eukaryota</taxon>
        <taxon>Metazoa</taxon>
        <taxon>Chordata</taxon>
        <taxon>Craniata</taxon>
        <taxon>Vertebrata</taxon>
        <taxon>Euteleostomi</taxon>
        <taxon>Mammalia</taxon>
        <taxon>Eutheria</taxon>
        <taxon>Laurasiatheria</taxon>
        <taxon>Chiroptera</taxon>
        <taxon>Yangochiroptera</taxon>
        <taxon>Molossidae</taxon>
        <taxon>Molossus</taxon>
    </lineage>
</organism>
<dbReference type="EMBL" id="JACASF010000012">
    <property type="protein sequence ID" value="KAF6445350.1"/>
    <property type="molecule type" value="Genomic_DNA"/>
</dbReference>
<dbReference type="PANTHER" id="PTHR36882:SF1">
    <property type="entry name" value="TESTIS-EXPRESSED SEQUENCE 37 PROTEIN"/>
    <property type="match status" value="1"/>
</dbReference>